<name>A0A8T9CJR2_9HELO</name>
<gene>
    <name evidence="3" type="ORF">LSUE1_G000966</name>
</gene>
<keyword evidence="4" id="KW-1185">Reference proteome</keyword>
<organism evidence="3 4">
    <name type="scientific">Lachnellula suecica</name>
    <dbReference type="NCBI Taxonomy" id="602035"/>
    <lineage>
        <taxon>Eukaryota</taxon>
        <taxon>Fungi</taxon>
        <taxon>Dikarya</taxon>
        <taxon>Ascomycota</taxon>
        <taxon>Pezizomycotina</taxon>
        <taxon>Leotiomycetes</taxon>
        <taxon>Helotiales</taxon>
        <taxon>Lachnaceae</taxon>
        <taxon>Lachnellula</taxon>
    </lineage>
</organism>
<dbReference type="Pfam" id="PF00106">
    <property type="entry name" value="adh_short"/>
    <property type="match status" value="1"/>
</dbReference>
<dbReference type="InterPro" id="IPR036291">
    <property type="entry name" value="NAD(P)-bd_dom_sf"/>
</dbReference>
<dbReference type="Proteomes" id="UP000469558">
    <property type="component" value="Unassembled WGS sequence"/>
</dbReference>
<evidence type="ECO:0000256" key="2">
    <source>
        <dbReference type="RuleBase" id="RU000363"/>
    </source>
</evidence>
<dbReference type="GO" id="GO:0016616">
    <property type="term" value="F:oxidoreductase activity, acting on the CH-OH group of donors, NAD or NADP as acceptor"/>
    <property type="evidence" value="ECO:0007669"/>
    <property type="project" value="TreeGrafter"/>
</dbReference>
<reference evidence="3 4" key="1">
    <citation type="submission" date="2018-05" db="EMBL/GenBank/DDBJ databases">
        <title>Genome sequencing and assembly of the regulated plant pathogen Lachnellula willkommii and related sister species for the development of diagnostic species identification markers.</title>
        <authorList>
            <person name="Giroux E."/>
            <person name="Bilodeau G."/>
        </authorList>
    </citation>
    <scope>NUCLEOTIDE SEQUENCE [LARGE SCALE GENOMIC DNA]</scope>
    <source>
        <strain evidence="3 4">CBS 268.59</strain>
    </source>
</reference>
<dbReference type="PANTHER" id="PTHR42760">
    <property type="entry name" value="SHORT-CHAIN DEHYDROGENASES/REDUCTASES FAMILY MEMBER"/>
    <property type="match status" value="1"/>
</dbReference>
<protein>
    <submittedName>
        <fullName evidence="3">Putative oxidoreductase</fullName>
    </submittedName>
</protein>
<sequence>MAQRLFNKVAVVTGSSSGIGRAIALLYAKEGAKIVCADLKPSANALVPEEATHTHDSILAAGGQAIFIQTNVSQATDMSALIEKAVEAFGRVDIMVNNAGISLESRDPQPVHLTSEETWDTTLAVNTKSVFLGCKYATAQMLKQDLHESGDRGWIVNMSSIMGLVGAQDKRRFSNLGEASHAKCYQRATVLRKEQSVS</sequence>
<comment type="caution">
    <text evidence="3">The sequence shown here is derived from an EMBL/GenBank/DDBJ whole genome shotgun (WGS) entry which is preliminary data.</text>
</comment>
<dbReference type="SUPFAM" id="SSF51735">
    <property type="entry name" value="NAD(P)-binding Rossmann-fold domains"/>
    <property type="match status" value="1"/>
</dbReference>
<evidence type="ECO:0000313" key="3">
    <source>
        <dbReference type="EMBL" id="TVY84747.1"/>
    </source>
</evidence>
<dbReference type="PANTHER" id="PTHR42760:SF124">
    <property type="entry name" value="SHORT-CHAIN DEHYDROGENASE_REDUCTASE"/>
    <property type="match status" value="1"/>
</dbReference>
<dbReference type="EMBL" id="QGMK01000058">
    <property type="protein sequence ID" value="TVY84747.1"/>
    <property type="molecule type" value="Genomic_DNA"/>
</dbReference>
<evidence type="ECO:0000313" key="4">
    <source>
        <dbReference type="Proteomes" id="UP000469558"/>
    </source>
</evidence>
<proteinExistence type="inferred from homology"/>
<accession>A0A8T9CJR2</accession>
<dbReference type="Gene3D" id="3.40.50.720">
    <property type="entry name" value="NAD(P)-binding Rossmann-like Domain"/>
    <property type="match status" value="1"/>
</dbReference>
<evidence type="ECO:0000256" key="1">
    <source>
        <dbReference type="ARBA" id="ARBA00006484"/>
    </source>
</evidence>
<dbReference type="InterPro" id="IPR002347">
    <property type="entry name" value="SDR_fam"/>
</dbReference>
<dbReference type="PRINTS" id="PR00081">
    <property type="entry name" value="GDHRDH"/>
</dbReference>
<dbReference type="OrthoDB" id="417891at2759"/>
<comment type="similarity">
    <text evidence="1 2">Belongs to the short-chain dehydrogenases/reductases (SDR) family.</text>
</comment>
<dbReference type="PRINTS" id="PR00080">
    <property type="entry name" value="SDRFAMILY"/>
</dbReference>
<dbReference type="AlphaFoldDB" id="A0A8T9CJR2"/>